<dbReference type="Pfam" id="PF00078">
    <property type="entry name" value="RVT_1"/>
    <property type="match status" value="1"/>
</dbReference>
<organism evidence="3 4">
    <name type="scientific">Thalassospira profundimaris</name>
    <dbReference type="NCBI Taxonomy" id="502049"/>
    <lineage>
        <taxon>Bacteria</taxon>
        <taxon>Pseudomonadati</taxon>
        <taxon>Pseudomonadota</taxon>
        <taxon>Alphaproteobacteria</taxon>
        <taxon>Rhodospirillales</taxon>
        <taxon>Thalassospiraceae</taxon>
        <taxon>Thalassospira</taxon>
    </lineage>
</organism>
<dbReference type="OrthoDB" id="9793236at2"/>
<evidence type="ECO:0000256" key="1">
    <source>
        <dbReference type="ARBA" id="ARBA00034120"/>
    </source>
</evidence>
<comment type="similarity">
    <text evidence="1">Belongs to the bacterial reverse transcriptase family.</text>
</comment>
<dbReference type="CDD" id="cd01646">
    <property type="entry name" value="RT_Bac_retron_I"/>
    <property type="match status" value="1"/>
</dbReference>
<dbReference type="PANTHER" id="PTHR34047">
    <property type="entry name" value="NUCLEAR INTRON MATURASE 1, MITOCHONDRIAL-RELATED"/>
    <property type="match status" value="1"/>
</dbReference>
<reference evidence="3 4" key="1">
    <citation type="submission" date="2014-07" db="EMBL/GenBank/DDBJ databases">
        <title>Draft genome sequence of Thalassospira profundimaris S25-3-2.</title>
        <authorList>
            <person name="Lai Q."/>
            <person name="Shao Z."/>
        </authorList>
    </citation>
    <scope>NUCLEOTIDE SEQUENCE [LARGE SCALE GENOMIC DNA]</scope>
    <source>
        <strain evidence="3 4">S25-3-2</strain>
    </source>
</reference>
<gene>
    <name evidence="3" type="ORF">TH25_16700</name>
</gene>
<proteinExistence type="inferred from homology"/>
<protein>
    <submittedName>
        <fullName evidence="3">DNA polymerase</fullName>
    </submittedName>
</protein>
<evidence type="ECO:0000313" key="4">
    <source>
        <dbReference type="Proteomes" id="UP000252517"/>
    </source>
</evidence>
<name>A0A367WYI4_9PROT</name>
<dbReference type="RefSeq" id="WP_114089440.1">
    <property type="nucleotide sequence ID" value="NZ_JPWH01000014.1"/>
</dbReference>
<comment type="caution">
    <text evidence="3">The sequence shown here is derived from an EMBL/GenBank/DDBJ whole genome shotgun (WGS) entry which is preliminary data.</text>
</comment>
<dbReference type="InterPro" id="IPR051083">
    <property type="entry name" value="GrpII_Intron_Splice-Mob/Def"/>
</dbReference>
<dbReference type="Proteomes" id="UP000252517">
    <property type="component" value="Unassembled WGS sequence"/>
</dbReference>
<dbReference type="PANTHER" id="PTHR34047:SF8">
    <property type="entry name" value="PROTEIN YKFC"/>
    <property type="match status" value="1"/>
</dbReference>
<dbReference type="PROSITE" id="PS50878">
    <property type="entry name" value="RT_POL"/>
    <property type="match status" value="1"/>
</dbReference>
<dbReference type="EMBL" id="JPWH01000014">
    <property type="protein sequence ID" value="RCK46496.1"/>
    <property type="molecule type" value="Genomic_DNA"/>
</dbReference>
<evidence type="ECO:0000313" key="3">
    <source>
        <dbReference type="EMBL" id="RCK46496.1"/>
    </source>
</evidence>
<sequence length="544" mass="63657">MDNFTYREGELESAFALSLKNIVKFGDTDIFPFPYETRMFDDIFSDLLLSLDETHKKFDERINESPPVNISTCSSLGYNAYRWATQIDPYWNAYFLGVVLSVSNKIEHARANNNFVYSYRYEPDFEQGSLFKKDINWRKFQEDSLNFSKENESIKYVVTCDIADFYTRIYHHRLENALDRIDPNKETSSKIKKLIQTFSGTNSYGLPVGGPAARILAELSLDSLDHSLIINGIKYKRYVDDFTIFCHNKEEAHSILTTISRKLMENEGLTLQKHKTNILSKDEFISLTQSKLFGLDEDEGSPQKAKFMSLPIRFDPYSQNATEKYEEIKESLKDFDLLGMLSKELQKSKINQPFSKQLIRAFSATDDKTLSDAFNVIFDGIYELYPIFSTIIQVSTANWHRFDTRTKNNIKSSLIELIKSKSFILETEINLAYVVKIFARENDVEAQTILTEIYKSHTDSILVTLVITQAMTKWKTYYWLSELRRLFPTMNPWQRRLFIVSSYLLGDEGRHWRDHNKKRFNFIEELYRTWGVTRKSQENLEEAL</sequence>
<dbReference type="InterPro" id="IPR000477">
    <property type="entry name" value="RT_dom"/>
</dbReference>
<feature type="domain" description="Reverse transcriptase" evidence="2">
    <location>
        <begin position="83"/>
        <end position="312"/>
    </location>
</feature>
<dbReference type="AlphaFoldDB" id="A0A367WYI4"/>
<evidence type="ECO:0000259" key="2">
    <source>
        <dbReference type="PROSITE" id="PS50878"/>
    </source>
</evidence>
<accession>A0A367WYI4</accession>